<evidence type="ECO:0000256" key="5">
    <source>
        <dbReference type="ARBA" id="ARBA00022755"/>
    </source>
</evidence>
<evidence type="ECO:0000256" key="1">
    <source>
        <dbReference type="ARBA" id="ARBA00022490"/>
    </source>
</evidence>
<evidence type="ECO:0000313" key="13">
    <source>
        <dbReference type="Proteomes" id="UP001516620"/>
    </source>
</evidence>
<feature type="binding site" evidence="8">
    <location>
        <begin position="320"/>
        <end position="322"/>
    </location>
    <ligand>
        <name>substrate</name>
    </ligand>
</feature>
<keyword evidence="2 8" id="KW-0436">Ligase</keyword>
<evidence type="ECO:0000256" key="4">
    <source>
        <dbReference type="ARBA" id="ARBA00022741"/>
    </source>
</evidence>
<feature type="binding site" evidence="8">
    <location>
        <position position="99"/>
    </location>
    <ligand>
        <name>ATP</name>
        <dbReference type="ChEBI" id="CHEBI:30616"/>
    </ligand>
</feature>
<dbReference type="InterPro" id="IPR041609">
    <property type="entry name" value="PurL_linker"/>
</dbReference>
<dbReference type="InterPro" id="IPR016188">
    <property type="entry name" value="PurM-like_N"/>
</dbReference>
<dbReference type="PANTHER" id="PTHR43555:SF1">
    <property type="entry name" value="PHOSPHORIBOSYLFORMYLGLYCINAMIDINE SYNTHASE SUBUNIT PURL"/>
    <property type="match status" value="1"/>
</dbReference>
<keyword evidence="4 8" id="KW-0547">Nucleotide-binding</keyword>
<evidence type="ECO:0000256" key="2">
    <source>
        <dbReference type="ARBA" id="ARBA00022598"/>
    </source>
</evidence>
<keyword evidence="7 8" id="KW-0460">Magnesium</keyword>
<dbReference type="SUPFAM" id="SSF56042">
    <property type="entry name" value="PurM C-terminal domain-like"/>
    <property type="match status" value="2"/>
</dbReference>
<feature type="binding site" evidence="8">
    <location>
        <position position="60"/>
    </location>
    <ligand>
        <name>ATP</name>
        <dbReference type="ChEBI" id="CHEBI:30616"/>
    </ligand>
</feature>
<feature type="binding site" evidence="8">
    <location>
        <position position="101"/>
    </location>
    <ligand>
        <name>Mg(2+)</name>
        <dbReference type="ChEBI" id="CHEBI:18420"/>
        <label>1</label>
    </ligand>
</feature>
<feature type="domain" description="Phosphoribosylformylglycinamidine synthase linker" evidence="11">
    <location>
        <begin position="15"/>
        <end position="61"/>
    </location>
</feature>
<accession>A0ABS2H2F9</accession>
<organism evidence="12 13">
    <name type="scientific">Paenibacillus rhizolycopersici</name>
    <dbReference type="NCBI Taxonomy" id="2780073"/>
    <lineage>
        <taxon>Bacteria</taxon>
        <taxon>Bacillati</taxon>
        <taxon>Bacillota</taxon>
        <taxon>Bacilli</taxon>
        <taxon>Bacillales</taxon>
        <taxon>Paenibacillaceae</taxon>
        <taxon>Paenibacillus</taxon>
    </lineage>
</organism>
<evidence type="ECO:0000259" key="10">
    <source>
        <dbReference type="Pfam" id="PF02769"/>
    </source>
</evidence>
<feature type="binding site" evidence="8">
    <location>
        <position position="544"/>
    </location>
    <ligand>
        <name>substrate</name>
    </ligand>
</feature>
<dbReference type="NCBIfam" id="NF002290">
    <property type="entry name" value="PRK01213.1"/>
    <property type="match status" value="1"/>
</dbReference>
<comment type="subcellular location">
    <subcellularLocation>
        <location evidence="8">Cytoplasm</location>
    </subcellularLocation>
</comment>
<feature type="binding site" evidence="8">
    <location>
        <position position="125"/>
    </location>
    <ligand>
        <name>Mg(2+)</name>
        <dbReference type="ChEBI" id="CHEBI:18420"/>
        <label>2</label>
    </ligand>
</feature>
<name>A0ABS2H2F9_9BACL</name>
<comment type="caution">
    <text evidence="12">The sequence shown here is derived from an EMBL/GenBank/DDBJ whole genome shotgun (WGS) entry which is preliminary data.</text>
</comment>
<dbReference type="Proteomes" id="UP001516620">
    <property type="component" value="Unassembled WGS sequence"/>
</dbReference>
<reference evidence="12 13" key="1">
    <citation type="submission" date="2021-01" db="EMBL/GenBank/DDBJ databases">
        <title>Paenibacillus sp.nov. isolated from the rhizosphere soil of tomato plant.</title>
        <authorList>
            <person name="Thin K.K."/>
            <person name="Zhang X."/>
            <person name="He S."/>
        </authorList>
    </citation>
    <scope>NUCLEOTIDE SEQUENCE [LARGE SCALE GENOMIC DNA]</scope>
    <source>
        <strain evidence="12 13">DXFW5</strain>
    </source>
</reference>
<dbReference type="GO" id="GO:0004642">
    <property type="term" value="F:phosphoribosylformylglycinamidine synthase activity"/>
    <property type="evidence" value="ECO:0007669"/>
    <property type="project" value="UniProtKB-EC"/>
</dbReference>
<keyword evidence="13" id="KW-1185">Reference proteome</keyword>
<dbReference type="Pfam" id="PF18072">
    <property type="entry name" value="FGAR-AT_linker"/>
    <property type="match status" value="1"/>
</dbReference>
<feature type="binding site" evidence="8">
    <location>
        <position position="124"/>
    </location>
    <ligand>
        <name>substrate</name>
    </ligand>
</feature>
<dbReference type="CDD" id="cd02204">
    <property type="entry name" value="PurL_repeat2"/>
    <property type="match status" value="1"/>
</dbReference>
<comment type="catalytic activity">
    <reaction evidence="8">
        <text>N(2)-formyl-N(1)-(5-phospho-beta-D-ribosyl)glycinamide + L-glutamine + ATP + H2O = 2-formamido-N(1)-(5-O-phospho-beta-D-ribosyl)acetamidine + L-glutamate + ADP + phosphate + H(+)</text>
        <dbReference type="Rhea" id="RHEA:17129"/>
        <dbReference type="ChEBI" id="CHEBI:15377"/>
        <dbReference type="ChEBI" id="CHEBI:15378"/>
        <dbReference type="ChEBI" id="CHEBI:29985"/>
        <dbReference type="ChEBI" id="CHEBI:30616"/>
        <dbReference type="ChEBI" id="CHEBI:43474"/>
        <dbReference type="ChEBI" id="CHEBI:58359"/>
        <dbReference type="ChEBI" id="CHEBI:147286"/>
        <dbReference type="ChEBI" id="CHEBI:147287"/>
        <dbReference type="ChEBI" id="CHEBI:456216"/>
        <dbReference type="EC" id="6.3.5.3"/>
    </reaction>
</comment>
<dbReference type="InterPro" id="IPR010918">
    <property type="entry name" value="PurM-like_C_dom"/>
</dbReference>
<evidence type="ECO:0000256" key="7">
    <source>
        <dbReference type="ARBA" id="ARBA00022842"/>
    </source>
</evidence>
<dbReference type="PIRSF" id="PIRSF001587">
    <property type="entry name" value="FGAM_synthase_II"/>
    <property type="match status" value="1"/>
</dbReference>
<evidence type="ECO:0000256" key="3">
    <source>
        <dbReference type="ARBA" id="ARBA00022723"/>
    </source>
</evidence>
<comment type="function">
    <text evidence="8">Part of the phosphoribosylformylglycinamidine synthase complex involved in the purines biosynthetic pathway. Catalyzes the ATP-dependent conversion of formylglycinamide ribonucleotide (FGAR) and glutamine to yield formylglycinamidine ribonucleotide (FGAM) and glutamate. The FGAM synthase complex is composed of three subunits. PurQ produces an ammonia molecule by converting glutamine to glutamate. PurL transfers the ammonia molecule to FGAR to form FGAM in an ATP-dependent manner. PurS interacts with PurQ and PurL and is thought to assist in the transfer of the ammonia molecule from PurQ to PurL.</text>
</comment>
<feature type="binding site" evidence="8">
    <location>
        <position position="504"/>
    </location>
    <ligand>
        <name>ATP</name>
        <dbReference type="ChEBI" id="CHEBI:30616"/>
    </ligand>
</feature>
<comment type="caution">
    <text evidence="8">Lacks conserved residue(s) required for the propagation of feature annotation.</text>
</comment>
<dbReference type="InterPro" id="IPR010074">
    <property type="entry name" value="PRibForGlyAmidine_synth_PurL"/>
</dbReference>
<dbReference type="Pfam" id="PF02769">
    <property type="entry name" value="AIRS_C"/>
    <property type="match status" value="2"/>
</dbReference>
<feature type="active site" description="Proton acceptor" evidence="8">
    <location>
        <position position="103"/>
    </location>
</feature>
<comment type="pathway">
    <text evidence="8">Purine metabolism; IMP biosynthesis via de novo pathway; 5-amino-1-(5-phospho-D-ribosyl)imidazole from N(2)-formyl-N(1)-(5-phospho-D-ribosyl)glycinamide: step 1/2.</text>
</comment>
<feature type="binding site" evidence="8">
    <location>
        <position position="541"/>
    </location>
    <ligand>
        <name>ATP</name>
        <dbReference type="ChEBI" id="CHEBI:30616"/>
    </ligand>
</feature>
<feature type="binding site" evidence="8">
    <location>
        <position position="248"/>
    </location>
    <ligand>
        <name>substrate</name>
    </ligand>
</feature>
<evidence type="ECO:0000259" key="11">
    <source>
        <dbReference type="Pfam" id="PF18072"/>
    </source>
</evidence>
<dbReference type="HAMAP" id="MF_00420">
    <property type="entry name" value="PurL_2"/>
    <property type="match status" value="1"/>
</dbReference>
<proteinExistence type="inferred from homology"/>
<feature type="active site" evidence="8">
    <location>
        <position position="57"/>
    </location>
</feature>
<keyword evidence="6 8" id="KW-0067">ATP-binding</keyword>
<dbReference type="InterPro" id="IPR036921">
    <property type="entry name" value="PurM-like_N_sf"/>
</dbReference>
<feature type="domain" description="PurM-like N-terminal" evidence="9">
    <location>
        <begin position="447"/>
        <end position="566"/>
    </location>
</feature>
<dbReference type="SUPFAM" id="SSF55326">
    <property type="entry name" value="PurM N-terminal domain-like"/>
    <property type="match status" value="2"/>
</dbReference>
<keyword evidence="1 8" id="KW-0963">Cytoplasm</keyword>
<gene>
    <name evidence="8 12" type="primary">purL</name>
    <name evidence="12" type="ORF">IM700_000295</name>
</gene>
<evidence type="ECO:0000256" key="6">
    <source>
        <dbReference type="ARBA" id="ARBA00022840"/>
    </source>
</evidence>
<dbReference type="RefSeq" id="WP_193415746.1">
    <property type="nucleotide sequence ID" value="NZ_JADCNN020000001.1"/>
</dbReference>
<keyword evidence="3 8" id="KW-0479">Metal-binding</keyword>
<dbReference type="EMBL" id="JADCNN020000001">
    <property type="protein sequence ID" value="MBM6994094.1"/>
    <property type="molecule type" value="Genomic_DNA"/>
</dbReference>
<feature type="domain" description="PurM-like C-terminal" evidence="10">
    <location>
        <begin position="210"/>
        <end position="364"/>
    </location>
</feature>
<feature type="domain" description="PurM-like N-terminal" evidence="9">
    <location>
        <begin position="82"/>
        <end position="197"/>
    </location>
</feature>
<dbReference type="Gene3D" id="3.30.1330.10">
    <property type="entry name" value="PurM-like, N-terminal domain"/>
    <property type="match status" value="2"/>
</dbReference>
<keyword evidence="5 8" id="KW-0658">Purine biosynthesis</keyword>
<dbReference type="PANTHER" id="PTHR43555">
    <property type="entry name" value="PHOSPHORIBOSYLFORMYLGLYCINAMIDINE SYNTHASE SUBUNIT PURL"/>
    <property type="match status" value="1"/>
</dbReference>
<comment type="similarity">
    <text evidence="8">Belongs to the FGAMS family.</text>
</comment>
<dbReference type="CDD" id="cd02203">
    <property type="entry name" value="PurL_repeat1"/>
    <property type="match status" value="1"/>
</dbReference>
<feature type="binding site" evidence="8">
    <location>
        <position position="276"/>
    </location>
    <ligand>
        <name>Mg(2+)</name>
        <dbReference type="ChEBI" id="CHEBI:18420"/>
        <label>2</label>
    </ligand>
</feature>
<evidence type="ECO:0000313" key="12">
    <source>
        <dbReference type="EMBL" id="MBM6994094.1"/>
    </source>
</evidence>
<evidence type="ECO:0000259" key="9">
    <source>
        <dbReference type="Pfam" id="PF00586"/>
    </source>
</evidence>
<dbReference type="EC" id="6.3.5.3" evidence="8"/>
<dbReference type="InterPro" id="IPR036676">
    <property type="entry name" value="PurM-like_C_sf"/>
</dbReference>
<dbReference type="Gene3D" id="3.90.650.10">
    <property type="entry name" value="PurM-like C-terminal domain"/>
    <property type="match status" value="2"/>
</dbReference>
<evidence type="ECO:0000256" key="8">
    <source>
        <dbReference type="HAMAP-Rule" id="MF_00420"/>
    </source>
</evidence>
<feature type="binding site" evidence="8">
    <location>
        <position position="542"/>
    </location>
    <ligand>
        <name>Mg(2+)</name>
        <dbReference type="ChEBI" id="CHEBI:18420"/>
        <label>1</label>
    </ligand>
</feature>
<sequence length="747" mass="80162">MSQQVSAKEPNAEQIAEQKIYKQMGVSDSEYELICGFLGRKPNYTEIGVFSVMWSEHCAYKNSKPLLRRFPTSGPRVLMGPGEGAGIVDIGDNQAVVFKIESHNHPSAVEPYQGAATGVGGIIRDIFSMGSRPIALLNSLRFGKLESDRVKYLFEHVVSGIAGYGNCIGIPTVGGEVVFDESYDGNPLVNAMCVGLIDHDKIQRGVAKGVGNPVFYVGPPTGRDGIHGATFASEELTEESEAKRTAVQVGDPFMEKLVMEACLELIDTGIVLGIQDMGAAGLTCSSAEMASKAGNGLELYLDQVPQREQGMTAYEMMLSESQERMLFVVEPKDETQAREIFERWGVICAKVGKVTDDGRLKLFHHGDLVGDMPVTALVDECPIYNKPSEVPAYYEQNASVDTTRYEEVRDLGAALEQVLASPSVASKAWVYNQYDYMVRTSTAVRPGSDAAVVTVHGTRKALAMTTDCNGRFVYLDPEVGGRIAVSEAARNIVCSGAEPLAITDNLNFGSPEKPDIFWQMERSVDGMAEACRVLDTPVIGGNVSLYNENAKGAIYPTPVVGMVGLVHDTDHITTQGFKAAGDVVFLLGETKAELGGSELQAIVHGVVEGRPPQLDLDVEKKLLGAVLAAIQGGLVRSAHDLSEGGLAVALAESCMSGGIGAKVDVASELRSDFALFSESQSRILLSASPEKAETLEKLLAERGVPTARIGVVEGSELSVSVNGTEVLSKPVEQLKRVWEDVIPCLMQ</sequence>
<dbReference type="Pfam" id="PF00586">
    <property type="entry name" value="AIRS"/>
    <property type="match status" value="2"/>
</dbReference>
<comment type="subunit">
    <text evidence="8">Monomer. Part of the FGAM synthase complex composed of 1 PurL, 1 PurQ and 2 PurS subunits.</text>
</comment>
<feature type="domain" description="PurM-like C-terminal" evidence="10">
    <location>
        <begin position="580"/>
        <end position="718"/>
    </location>
</feature>
<feature type="binding site" evidence="8">
    <location>
        <begin position="102"/>
        <end position="105"/>
    </location>
    <ligand>
        <name>substrate</name>
    </ligand>
</feature>
<dbReference type="NCBIfam" id="TIGR01736">
    <property type="entry name" value="FGAM_synth_II"/>
    <property type="match status" value="1"/>
</dbReference>
<protein>
    <recommendedName>
        <fullName evidence="8">Phosphoribosylformylglycinamidine synthase subunit PurL</fullName>
        <shortName evidence="8">FGAM synthase</shortName>
        <ecNumber evidence="8">6.3.5.3</ecNumber>
    </recommendedName>
    <alternativeName>
        <fullName evidence="8">Formylglycinamide ribonucleotide amidotransferase subunit II</fullName>
        <shortName evidence="8">FGAR amidotransferase II</shortName>
        <shortName evidence="8">FGAR-AT II</shortName>
    </alternativeName>
    <alternativeName>
        <fullName evidence="8">Glutamine amidotransferase PurL</fullName>
    </alternativeName>
    <alternativeName>
        <fullName evidence="8">Phosphoribosylformylglycinamidine synthase subunit II</fullName>
    </alternativeName>
</protein>